<evidence type="ECO:0000256" key="1">
    <source>
        <dbReference type="SAM" id="Coils"/>
    </source>
</evidence>
<organism evidence="2 3">
    <name type="scientific">Anaeromicrobium sediminis</name>
    <dbReference type="NCBI Taxonomy" id="1478221"/>
    <lineage>
        <taxon>Bacteria</taxon>
        <taxon>Bacillati</taxon>
        <taxon>Bacillota</taxon>
        <taxon>Clostridia</taxon>
        <taxon>Peptostreptococcales</taxon>
        <taxon>Thermotaleaceae</taxon>
        <taxon>Anaeromicrobium</taxon>
    </lineage>
</organism>
<comment type="caution">
    <text evidence="2">The sequence shown here is derived from an EMBL/GenBank/DDBJ whole genome shotgun (WGS) entry which is preliminary data.</text>
</comment>
<sequence>MRTKILILAFLIGIVLIYGGIFNKEKEEIEKETIEEIINTYTNKMEDLKSSFETKLVNLIEEAKAEYYSYPEEERESKKMSLGLKYLRRANELEGMCDVEVDRILREFKKKLKDNDYDTHVVLEVKNAYDKEKSEKRKELLQKALNME</sequence>
<dbReference type="EMBL" id="NIBG01000008">
    <property type="protein sequence ID" value="PAB59383.1"/>
    <property type="molecule type" value="Genomic_DNA"/>
</dbReference>
<keyword evidence="1" id="KW-0175">Coiled coil</keyword>
<dbReference type="AlphaFoldDB" id="A0A267MKQ2"/>
<evidence type="ECO:0000313" key="3">
    <source>
        <dbReference type="Proteomes" id="UP000216024"/>
    </source>
</evidence>
<dbReference type="OrthoDB" id="2452361at2"/>
<proteinExistence type="predicted"/>
<keyword evidence="3" id="KW-1185">Reference proteome</keyword>
<reference evidence="2 3" key="1">
    <citation type="submission" date="2017-06" db="EMBL/GenBank/DDBJ databases">
        <title>Draft genome sequence of anaerobic fermentative bacterium Anaeromicrobium sediminis DY2726D isolated from West Pacific Ocean sediments.</title>
        <authorList>
            <person name="Zeng X."/>
        </authorList>
    </citation>
    <scope>NUCLEOTIDE SEQUENCE [LARGE SCALE GENOMIC DNA]</scope>
    <source>
        <strain evidence="2 3">DY2726D</strain>
    </source>
</reference>
<evidence type="ECO:0000313" key="2">
    <source>
        <dbReference type="EMBL" id="PAB59383.1"/>
    </source>
</evidence>
<feature type="coiled-coil region" evidence="1">
    <location>
        <begin position="24"/>
        <end position="51"/>
    </location>
</feature>
<protein>
    <submittedName>
        <fullName evidence="2">Uncharacterized protein</fullName>
    </submittedName>
</protein>
<dbReference type="Proteomes" id="UP000216024">
    <property type="component" value="Unassembled WGS sequence"/>
</dbReference>
<name>A0A267MKQ2_9FIRM</name>
<dbReference type="RefSeq" id="WP_095133763.1">
    <property type="nucleotide sequence ID" value="NZ_NIBG01000008.1"/>
</dbReference>
<gene>
    <name evidence="2" type="ORF">CCE28_11025</name>
</gene>
<accession>A0A267MKQ2</accession>